<dbReference type="Proteomes" id="UP000777002">
    <property type="component" value="Unassembled WGS sequence"/>
</dbReference>
<dbReference type="InterPro" id="IPR004899">
    <property type="entry name" value="Pertactin_central"/>
</dbReference>
<dbReference type="EMBL" id="JACJKX010000004">
    <property type="protein sequence ID" value="MBM6928316.1"/>
    <property type="molecule type" value="Genomic_DNA"/>
</dbReference>
<dbReference type="Pfam" id="PF03212">
    <property type="entry name" value="Pertactin"/>
    <property type="match status" value="1"/>
</dbReference>
<evidence type="ECO:0000313" key="2">
    <source>
        <dbReference type="EMBL" id="MBM6928316.1"/>
    </source>
</evidence>
<organism evidence="2 3">
    <name type="scientific">Parasutterella secunda</name>
    <dbReference type="NCBI Taxonomy" id="626947"/>
    <lineage>
        <taxon>Bacteria</taxon>
        <taxon>Pseudomonadati</taxon>
        <taxon>Pseudomonadota</taxon>
        <taxon>Betaproteobacteria</taxon>
        <taxon>Burkholderiales</taxon>
        <taxon>Sutterellaceae</taxon>
        <taxon>Parasutterella</taxon>
    </lineage>
</organism>
<dbReference type="NCBIfam" id="TIGR01414">
    <property type="entry name" value="autotrans_barl"/>
    <property type="match status" value="1"/>
</dbReference>
<evidence type="ECO:0000313" key="3">
    <source>
        <dbReference type="Proteomes" id="UP000777002"/>
    </source>
</evidence>
<dbReference type="SMART" id="SM00869">
    <property type="entry name" value="Autotransporter"/>
    <property type="match status" value="1"/>
</dbReference>
<feature type="domain" description="Autotransporter" evidence="1">
    <location>
        <begin position="1897"/>
        <end position="2178"/>
    </location>
</feature>
<comment type="caution">
    <text evidence="2">The sequence shown here is derived from an EMBL/GenBank/DDBJ whole genome shotgun (WGS) entry which is preliminary data.</text>
</comment>
<sequence length="2178" mass="233547">MNKVYKSIWNAVTRSWTAVSEIQHTHPKNLKTSLFIVTLLSFISTPSFSAYMFNQDAVVDAPLGRFDDIIVIQDSNVVFGQGLFISPQGIQFRDDSENPGTPSLTVYGTDQLGSNVSFYSNNPALGNFNTYTKLTINKNNVADNWDFGSVKFETLQVGGGDGTFSSDSVIVAQGNGSDTEKFIIQNSNEQWQDYRGWLRISNTNLDLDLSQDSIFGQVGLSVGSGGVVFANERYMTIDRFGWSRDSQGRGILDLTNVDPLDSAYDRSDPFLHVNTLWMEGDGQIRLDLSHYLIPGSVMTRDSILDYQRDNRDENFWVLTANAIYGNGKIDIVDESGNIISENVENPSIENVDFFNWGNPNNLAATGVWGYIAHFNQVDDPNNDEDKIGVYVDYELMSLELKGTNQWDHSIKINLVDATKRDLYIPVSGTGIIDIDSSTTDNKYLTISNINNTFSGLVNVGSGTILEVLSGALGGVDADGKLTQIGTSLVLRDKSTFNLIDQFNGVTATSPQVLTAIQLFGSSSVNLYQGTELDLHLGTESSSYLVNETDKNQFGDKQLIGEGNLTLSSGELLFTSSSTLFENYSGDLTVKKDSTMLFSDKEGAQSFVLKKLFGDGTAELATDTIVGDLSDFTGQLLIQDSQSLTLADSATTQLNIHDPLEINTLTNSSVLIFDSFTQFDNGSITQNLNLDQKIENYQFINTNGFFNVSAAKNLTLKGSNIERNGLTELDNSTFIDNASALYYSNFKGKASVNLNNISGEGTLGIYFSSPSQLRVDSVATGNAFTLKFENAKFEVGNSHIGDENNKVNNLFVGSDSTLVLHGAKQMLGDLTLSDGSSLDFTIDNGFNLSGESVNVLDMNGNKIKTSVDEVSVWVKVDPSVDVSSPDLNQSLMQVVRDENNSGSDLILIKNIDITDTSIEKIASTLTPQGELKTATVTYVVDQTNIADITTGVGKGWGTEDDGQGYIGLRYNDVQQVAIYDQQVAQFEATGSDERDTILTKLSDKDPNSKGSVHFYGNGTVYLNSSYGANDYSGSTTIDGGVTVNAISEKSLGDSEIVQVGTESSEGNLGIAAVQDIGALRVTDKSTVSLGEKANVNIKGTSESVINGTLSGTGSLTLAGGVATFNHSDLFNEFSGQFNVLNDAKMTFVGQNQLTRILGDGEVSISNTTQSVALKDLSGFAGQLHVQDNTVLRFDTETDLQDGDIKLTLTGSQTGNKVVFDQFMTDTSGVIDNGLVITNIDQFDFNGMNGVFQNSGKLDLNLKNSTIIRTSRSELDNITKLDSKSTLNYQFVKGVSGKQSLAGVNGAGSLGLEFNEVVDLSLMDGEDFNGQLRFVNAVLEVGQNHTQNDSNSILAAKNALFVDTGSTLVMKGEQTLGHNLTLGSGSALDFSLNDGEMVTNGTADNALHLADKDIVLSDSGENVQVFVNVDPSINIQEADTTGSLMEAVRVQDDANLSLILIDGIGNDAKDVASHMQLTQNRDAQSAVVTYHDLSGNTVADISTGVGLAGDEHGNIGLMYGKVTQVAIYGGQTAVFNATGDVNGDLISAKITNRDEEAGSAHFTGKGTIELTNSSNDYSGATTIDGEATVIASASNALGRSTNVIVGSDTQGTLVVNADQEHLGGLQVKDTGSLSVAEDKVFTINNSHDSNITGELSGKGKISLVNSELTYTNDVEKTLSVAFETQDYDSSFIKKGQGKLDFEQQLTNLNLSLQEGSLVLDNGDSLTGLEVSQGTSIDVNGLVNLEVLVGTGATFNMALDFGSGSQDELVDGKPGLNIGNGTGSHFLNVTSKDLNKGAEESIKVVHMDSGNATFALSGGKEAITSGGYDYLLKSSEVPDGGMEYFLSSIAGDKPVDPTEPTRNVTVTAGSYIGIAYAAQLFDLSLHDRVGNRDWINPITGEKQTTSLWMHHTMSHERFRDSTAQLRMRTTSNTTMLGGDLVQFTTGDTGLAYAGLMGGYGSMDTKSRSKVTGSHSKADTEAWGVGAYAGWKANSDGQTGPYVDGWVMFTHANSDVTGVSQHTEDVKGQGLSASLEAGWGFKVGSVATANGKIANFTIEPHASVTWFGMQYDEIHNDAQDVKFEGENNVRTRLGARAILTQEGNNDFNAFVEANWVHNTQEYGATISGLTVDQAGSRNQGEGRIGVDWRVTDSLSVWGRVGASFGSDNYNEREGSIGVRYQF</sequence>
<reference evidence="2 3" key="1">
    <citation type="journal article" date="2021" name="Sci. Rep.">
        <title>The distribution of antibiotic resistance genes in chicken gut microbiota commensals.</title>
        <authorList>
            <person name="Juricova H."/>
            <person name="Matiasovicova J."/>
            <person name="Kubasova T."/>
            <person name="Cejkova D."/>
            <person name="Rychlik I."/>
        </authorList>
    </citation>
    <scope>NUCLEOTIDE SEQUENCE [LARGE SCALE GENOMIC DNA]</scope>
    <source>
        <strain evidence="2 3">An562</strain>
    </source>
</reference>
<dbReference type="InterPro" id="IPR006315">
    <property type="entry name" value="OM_autotransptr_brl_dom"/>
</dbReference>
<gene>
    <name evidence="2" type="ORF">H5985_03395</name>
</gene>
<dbReference type="SUPFAM" id="SSF103515">
    <property type="entry name" value="Autotransporter"/>
    <property type="match status" value="1"/>
</dbReference>
<dbReference type="Gene3D" id="2.40.128.130">
    <property type="entry name" value="Autotransporter beta-domain"/>
    <property type="match status" value="1"/>
</dbReference>
<accession>A0ABS2GU30</accession>
<proteinExistence type="predicted"/>
<dbReference type="InterPro" id="IPR024973">
    <property type="entry name" value="ESPR"/>
</dbReference>
<name>A0ABS2GU30_9BURK</name>
<dbReference type="Pfam" id="PF13018">
    <property type="entry name" value="ESPR"/>
    <property type="match status" value="1"/>
</dbReference>
<dbReference type="PROSITE" id="PS51208">
    <property type="entry name" value="AUTOTRANSPORTER"/>
    <property type="match status" value="1"/>
</dbReference>
<dbReference type="RefSeq" id="WP_205049958.1">
    <property type="nucleotide sequence ID" value="NZ_JACJKX010000004.1"/>
</dbReference>
<dbReference type="InterPro" id="IPR036709">
    <property type="entry name" value="Autotransporte_beta_dom_sf"/>
</dbReference>
<evidence type="ECO:0000259" key="1">
    <source>
        <dbReference type="PROSITE" id="PS51208"/>
    </source>
</evidence>
<dbReference type="InterPro" id="IPR005546">
    <property type="entry name" value="Autotransporte_beta"/>
</dbReference>
<dbReference type="InterPro" id="IPR012332">
    <property type="entry name" value="Autotransporter_pectin_lyase_C"/>
</dbReference>
<protein>
    <submittedName>
        <fullName evidence="2">Autotransporter outer membrane beta-barrel domain-containing protein</fullName>
    </submittedName>
</protein>
<dbReference type="Gene3D" id="2.160.20.20">
    <property type="match status" value="1"/>
</dbReference>
<keyword evidence="3" id="KW-1185">Reference proteome</keyword>